<evidence type="ECO:0000256" key="1">
    <source>
        <dbReference type="ARBA" id="ARBA00023015"/>
    </source>
</evidence>
<accession>A0A0F5J7D6</accession>
<gene>
    <name evidence="7" type="ORF">HMPREF1535_03193</name>
</gene>
<dbReference type="SMART" id="SM00342">
    <property type="entry name" value="HTH_ARAC"/>
    <property type="match status" value="1"/>
</dbReference>
<dbReference type="GO" id="GO:0043565">
    <property type="term" value="F:sequence-specific DNA binding"/>
    <property type="evidence" value="ECO:0007669"/>
    <property type="project" value="InterPro"/>
</dbReference>
<organism evidence="7 8">
    <name type="scientific">Parabacteroides goldsteinii DSM 19448 = WAL 12034</name>
    <dbReference type="NCBI Taxonomy" id="927665"/>
    <lineage>
        <taxon>Bacteria</taxon>
        <taxon>Pseudomonadati</taxon>
        <taxon>Bacteroidota</taxon>
        <taxon>Bacteroidia</taxon>
        <taxon>Bacteroidales</taxon>
        <taxon>Tannerellaceae</taxon>
        <taxon>Parabacteroides</taxon>
    </lineage>
</organism>
<dbReference type="PROSITE" id="PS50005">
    <property type="entry name" value="TPR"/>
    <property type="match status" value="1"/>
</dbReference>
<proteinExistence type="predicted"/>
<dbReference type="InterPro" id="IPR018060">
    <property type="entry name" value="HTH_AraC"/>
</dbReference>
<dbReference type="PROSITE" id="PS00041">
    <property type="entry name" value="HTH_ARAC_FAMILY_1"/>
    <property type="match status" value="1"/>
</dbReference>
<evidence type="ECO:0000256" key="4">
    <source>
        <dbReference type="PROSITE-ProRule" id="PRU00339"/>
    </source>
</evidence>
<evidence type="ECO:0000256" key="5">
    <source>
        <dbReference type="SAM" id="Phobius"/>
    </source>
</evidence>
<dbReference type="AlphaFoldDB" id="A0A0F5J7D6"/>
<keyword evidence="4" id="KW-0802">TPR repeat</keyword>
<dbReference type="InterPro" id="IPR018062">
    <property type="entry name" value="HTH_AraC-typ_CS"/>
</dbReference>
<feature type="transmembrane region" description="Helical" evidence="5">
    <location>
        <begin position="440"/>
        <end position="462"/>
    </location>
</feature>
<dbReference type="STRING" id="927665.HMPREF1535_03193"/>
<name>A0A0F5J7D6_9BACT</name>
<evidence type="ECO:0000259" key="6">
    <source>
        <dbReference type="PROSITE" id="PS01124"/>
    </source>
</evidence>
<dbReference type="Gene3D" id="1.10.10.60">
    <property type="entry name" value="Homeodomain-like"/>
    <property type="match status" value="1"/>
</dbReference>
<dbReference type="SUPFAM" id="SSF46689">
    <property type="entry name" value="Homeodomain-like"/>
    <property type="match status" value="1"/>
</dbReference>
<dbReference type="GO" id="GO:0003700">
    <property type="term" value="F:DNA-binding transcription factor activity"/>
    <property type="evidence" value="ECO:0007669"/>
    <property type="project" value="InterPro"/>
</dbReference>
<protein>
    <recommendedName>
        <fullName evidence="6">HTH araC/xylS-type domain-containing protein</fullName>
    </recommendedName>
</protein>
<dbReference type="EMBL" id="AQHV01000014">
    <property type="protein sequence ID" value="KKB53648.1"/>
    <property type="molecule type" value="Genomic_DNA"/>
</dbReference>
<keyword evidence="5" id="KW-0812">Transmembrane</keyword>
<dbReference type="SUPFAM" id="SSF48452">
    <property type="entry name" value="TPR-like"/>
    <property type="match status" value="1"/>
</dbReference>
<keyword evidence="5" id="KW-1133">Transmembrane helix</keyword>
<feature type="repeat" description="TPR" evidence="4">
    <location>
        <begin position="209"/>
        <end position="242"/>
    </location>
</feature>
<evidence type="ECO:0000313" key="8">
    <source>
        <dbReference type="Proteomes" id="UP000033047"/>
    </source>
</evidence>
<dbReference type="Pfam" id="PF12833">
    <property type="entry name" value="HTH_18"/>
    <property type="match status" value="1"/>
</dbReference>
<dbReference type="RefSeq" id="WP_046147573.1">
    <property type="nucleotide sequence ID" value="NZ_KQ033913.1"/>
</dbReference>
<keyword evidence="3" id="KW-0804">Transcription</keyword>
<keyword evidence="2" id="KW-0238">DNA-binding</keyword>
<dbReference type="PROSITE" id="PS01124">
    <property type="entry name" value="HTH_ARAC_FAMILY_2"/>
    <property type="match status" value="1"/>
</dbReference>
<dbReference type="PANTHER" id="PTHR43280:SF29">
    <property type="entry name" value="ARAC-FAMILY TRANSCRIPTIONAL REGULATOR"/>
    <property type="match status" value="1"/>
</dbReference>
<dbReference type="Proteomes" id="UP000033047">
    <property type="component" value="Unassembled WGS sequence"/>
</dbReference>
<dbReference type="PANTHER" id="PTHR43280">
    <property type="entry name" value="ARAC-FAMILY TRANSCRIPTIONAL REGULATOR"/>
    <property type="match status" value="1"/>
</dbReference>
<sequence length="607" mass="69582">MHTSKAIHILIGIGLLLSVALGAVESKADTLFQDHFASDLRYIPEMQSRAADSIYLPENNETKIPDRDSLLALCAKVGYEAIADQMQRYYEEAIDGIPEDADRHAEFLRMRETVERIGGSILRRELEYGEAIALPDNTPEKRNKKVATFYALVDKCVARNDPSMEMRALIYIFRKLYLHEQYYAAFLCAERIAKRLEVVGGDIDPAEEKNIWYDLGRLYFDFRDYENAIPYLKAALQDTPVPRYYNLYNLQARNALGLYYRSIGEPDTSDYYFRSMLECKDRVKLRPMFDCIALSNLASNYRKRGLYREALELHKGALPFSQAEGDHSFTSGIYVGLADCYLETGKPDSCKAMIDSTLYHIEQWPWVMSYRSCDLYPVMARYYARIGDRERSIAYMDSTTVANRRQDEKYSGLLVLRAKQELFESERARKEAQLVTFRHVSVSMGVTAGVIFVALLIISVLYRKKHQAYRRLVARSREWAEQVPAVVPPAEADATDRTLMENLGRLTDEEHIYLDPDLDLETLSQRMGVHRNMISKAVNTVHGKPFSAYINECRVRQAILLLSDPANDNLSLETIAFDSGFSTRQTFYRAFKAQTGLSPASFRKNRG</sequence>
<comment type="caution">
    <text evidence="7">The sequence shown here is derived from an EMBL/GenBank/DDBJ whole genome shotgun (WGS) entry which is preliminary data.</text>
</comment>
<dbReference type="InterPro" id="IPR019734">
    <property type="entry name" value="TPR_rpt"/>
</dbReference>
<feature type="domain" description="HTH araC/xylS-type" evidence="6">
    <location>
        <begin position="493"/>
        <end position="605"/>
    </location>
</feature>
<dbReference type="InterPro" id="IPR009057">
    <property type="entry name" value="Homeodomain-like_sf"/>
</dbReference>
<reference evidence="7 8" key="1">
    <citation type="submission" date="2013-04" db="EMBL/GenBank/DDBJ databases">
        <title>The Genome Sequence of Parabacteroides goldsteinii DSM 19448.</title>
        <authorList>
            <consortium name="The Broad Institute Genomics Platform"/>
            <person name="Earl A."/>
            <person name="Ward D."/>
            <person name="Feldgarden M."/>
            <person name="Gevers D."/>
            <person name="Martens E."/>
            <person name="Sakamoto M."/>
            <person name="Benno Y."/>
            <person name="Song Y."/>
            <person name="Liu C."/>
            <person name="Lee J."/>
            <person name="Bolanos M."/>
            <person name="Vaisanen M.L."/>
            <person name="Finegold S.M."/>
            <person name="Walker B."/>
            <person name="Young S."/>
            <person name="Zeng Q."/>
            <person name="Gargeya S."/>
            <person name="Fitzgerald M."/>
            <person name="Haas B."/>
            <person name="Abouelleil A."/>
            <person name="Allen A.W."/>
            <person name="Alvarado L."/>
            <person name="Arachchi H.M."/>
            <person name="Berlin A.M."/>
            <person name="Chapman S.B."/>
            <person name="Gainer-Dewar J."/>
            <person name="Goldberg J."/>
            <person name="Griggs A."/>
            <person name="Gujja S."/>
            <person name="Hansen M."/>
            <person name="Howarth C."/>
            <person name="Imamovic A."/>
            <person name="Ireland A."/>
            <person name="Larimer J."/>
            <person name="McCowan C."/>
            <person name="Murphy C."/>
            <person name="Pearson M."/>
            <person name="Poon T.W."/>
            <person name="Priest M."/>
            <person name="Roberts A."/>
            <person name="Saif S."/>
            <person name="Shea T."/>
            <person name="Sisk P."/>
            <person name="Sykes S."/>
            <person name="Wortman J."/>
            <person name="Nusbaum C."/>
            <person name="Birren B."/>
        </authorList>
    </citation>
    <scope>NUCLEOTIDE SEQUENCE [LARGE SCALE GENOMIC DNA]</scope>
    <source>
        <strain evidence="7 8">DSM 19448</strain>
    </source>
</reference>
<dbReference type="InterPro" id="IPR011990">
    <property type="entry name" value="TPR-like_helical_dom_sf"/>
</dbReference>
<dbReference type="PATRIC" id="fig|927665.4.peg.3279"/>
<dbReference type="Pfam" id="PF13181">
    <property type="entry name" value="TPR_8"/>
    <property type="match status" value="1"/>
</dbReference>
<dbReference type="HOGENOM" id="CLU_449666_0_0_10"/>
<keyword evidence="5" id="KW-0472">Membrane</keyword>
<evidence type="ECO:0000256" key="3">
    <source>
        <dbReference type="ARBA" id="ARBA00023163"/>
    </source>
</evidence>
<evidence type="ECO:0000313" key="7">
    <source>
        <dbReference type="EMBL" id="KKB53648.1"/>
    </source>
</evidence>
<dbReference type="Pfam" id="PF13424">
    <property type="entry name" value="TPR_12"/>
    <property type="match status" value="1"/>
</dbReference>
<dbReference type="Gene3D" id="1.25.40.10">
    <property type="entry name" value="Tetratricopeptide repeat domain"/>
    <property type="match status" value="1"/>
</dbReference>
<evidence type="ECO:0000256" key="2">
    <source>
        <dbReference type="ARBA" id="ARBA00023125"/>
    </source>
</evidence>
<keyword evidence="1" id="KW-0805">Transcription regulation</keyword>